<dbReference type="InterPro" id="IPR015943">
    <property type="entry name" value="WD40/YVTN_repeat-like_dom_sf"/>
</dbReference>
<feature type="repeat" description="WD" evidence="5">
    <location>
        <begin position="1"/>
        <end position="22"/>
    </location>
</feature>
<dbReference type="InterPro" id="IPR001632">
    <property type="entry name" value="WD40_G-protein_beta-like"/>
</dbReference>
<evidence type="ECO:0000256" key="1">
    <source>
        <dbReference type="ARBA" id="ARBA00009768"/>
    </source>
</evidence>
<evidence type="ECO:0000313" key="7">
    <source>
        <dbReference type="Proteomes" id="UP000008837"/>
    </source>
</evidence>
<evidence type="ECO:0000313" key="6">
    <source>
        <dbReference type="EMBL" id="EDP43559.1"/>
    </source>
</evidence>
<dbReference type="OrthoDB" id="10255630at2759"/>
<feature type="repeat" description="WD" evidence="5">
    <location>
        <begin position="156"/>
        <end position="197"/>
    </location>
</feature>
<dbReference type="CDD" id="cd00200">
    <property type="entry name" value="WD40"/>
    <property type="match status" value="1"/>
</dbReference>
<dbReference type="PRINTS" id="PR00319">
    <property type="entry name" value="GPROTEINB"/>
</dbReference>
<dbReference type="InterPro" id="IPR001680">
    <property type="entry name" value="WD40_rpt"/>
</dbReference>
<dbReference type="Proteomes" id="UP000008837">
    <property type="component" value="Unassembled WGS sequence"/>
</dbReference>
<reference evidence="6 7" key="1">
    <citation type="journal article" date="2007" name="Proc. Natl. Acad. Sci. U.S.A.">
        <title>Dandruff-associated Malassezia genomes reveal convergent and divergent virulence traits shared with plant and human fungal pathogens.</title>
        <authorList>
            <person name="Xu J."/>
            <person name="Saunders C.W."/>
            <person name="Hu P."/>
            <person name="Grant R.A."/>
            <person name="Boekhout T."/>
            <person name="Kuramae E.E."/>
            <person name="Kronstad J.W."/>
            <person name="Deangelis Y.M."/>
            <person name="Reeder N.L."/>
            <person name="Johnstone K.R."/>
            <person name="Leland M."/>
            <person name="Fieno A.M."/>
            <person name="Begley W.M."/>
            <person name="Sun Y."/>
            <person name="Lacey M.P."/>
            <person name="Chaudhary T."/>
            <person name="Keough T."/>
            <person name="Chu L."/>
            <person name="Sears R."/>
            <person name="Yuan B."/>
            <person name="Dawson T.L.Jr."/>
        </authorList>
    </citation>
    <scope>NUCLEOTIDE SEQUENCE [LARGE SCALE GENOMIC DNA]</scope>
    <source>
        <strain evidence="7">ATCC MYA-4612 / CBS 7966</strain>
    </source>
</reference>
<feature type="repeat" description="WD" evidence="5">
    <location>
        <begin position="243"/>
        <end position="276"/>
    </location>
</feature>
<dbReference type="SMART" id="SM00320">
    <property type="entry name" value="WD40"/>
    <property type="match status" value="6"/>
</dbReference>
<gene>
    <name evidence="6" type="ORF">MGL_1772</name>
</gene>
<proteinExistence type="inferred from homology"/>
<evidence type="ECO:0000256" key="5">
    <source>
        <dbReference type="PROSITE-ProRule" id="PRU00221"/>
    </source>
</evidence>
<dbReference type="InParanoid" id="A8Q1D8"/>
<keyword evidence="7" id="KW-1185">Reference proteome</keyword>
<dbReference type="STRING" id="425265.A8Q1D8"/>
<accession>A8Q1D8</accession>
<feature type="repeat" description="WD" evidence="5">
    <location>
        <begin position="71"/>
        <end position="112"/>
    </location>
</feature>
<dbReference type="SUPFAM" id="SSF50978">
    <property type="entry name" value="WD40 repeat-like"/>
    <property type="match status" value="1"/>
</dbReference>
<dbReference type="AlphaFoldDB" id="A8Q1D8"/>
<keyword evidence="4" id="KW-0807">Transducer</keyword>
<dbReference type="PANTHER" id="PTHR19850">
    <property type="entry name" value="GUANINE NUCLEOTIDE-BINDING PROTEIN BETA G PROTEIN BETA"/>
    <property type="match status" value="1"/>
</dbReference>
<dbReference type="EMBL" id="AAYY01000006">
    <property type="protein sequence ID" value="EDP43559.1"/>
    <property type="molecule type" value="Genomic_DNA"/>
</dbReference>
<keyword evidence="3" id="KW-0677">Repeat</keyword>
<evidence type="ECO:0000256" key="4">
    <source>
        <dbReference type="ARBA" id="ARBA00023224"/>
    </source>
</evidence>
<protein>
    <submittedName>
        <fullName evidence="6">Uncharacterized protein</fullName>
    </submittedName>
</protein>
<name>A8Q1D8_MALGO</name>
<dbReference type="KEGG" id="mgl:MGL_1772"/>
<organism evidence="6 7">
    <name type="scientific">Malassezia globosa (strain ATCC MYA-4612 / CBS 7966)</name>
    <name type="common">Dandruff-associated fungus</name>
    <dbReference type="NCBI Taxonomy" id="425265"/>
    <lineage>
        <taxon>Eukaryota</taxon>
        <taxon>Fungi</taxon>
        <taxon>Dikarya</taxon>
        <taxon>Basidiomycota</taxon>
        <taxon>Ustilaginomycotina</taxon>
        <taxon>Malasseziomycetes</taxon>
        <taxon>Malasseziales</taxon>
        <taxon>Malasseziaceae</taxon>
        <taxon>Malassezia</taxon>
    </lineage>
</organism>
<dbReference type="PIRSF" id="PIRSF002394">
    <property type="entry name" value="GN-bd_beta"/>
    <property type="match status" value="1"/>
</dbReference>
<comment type="similarity">
    <text evidence="1">Belongs to the WD repeat G protein beta family.</text>
</comment>
<feature type="repeat" description="WD" evidence="5">
    <location>
        <begin position="209"/>
        <end position="242"/>
    </location>
</feature>
<sequence length="276" mass="29722">MTASHDGHLLVWNAQQGYKVQAITLPVSWVMCCAYSPSGQYVASGGLDNTCTIYNLAARTSPMDVPVSHSLIQHSGYISACKFLHRDKEILTASGDGSVVHWDVQTERCLSIMEAHRGDVLCLATSPTDPNVFVSGGSDARLHVWDKRTTGAVQTFSSHQTDINAVDMFPDGYAIGSASDDSTCRLFDMRADRDLMALEMGADVSSPATSVSFSKSGRLLFSGYESNKIIVWDTLRGERVSVLSGHGARIACTRTSPNGAHLATAAWDGKAMVWGI</sequence>
<dbReference type="VEuPathDB" id="FungiDB:MGL_1772"/>
<dbReference type="PROSITE" id="PS50294">
    <property type="entry name" value="WD_REPEATS_REGION"/>
    <property type="match status" value="2"/>
</dbReference>
<dbReference type="RefSeq" id="XP_001730773.1">
    <property type="nucleotide sequence ID" value="XM_001730721.1"/>
</dbReference>
<dbReference type="Gene3D" id="2.130.10.10">
    <property type="entry name" value="YVTN repeat-like/Quinoprotein amine dehydrogenase"/>
    <property type="match status" value="1"/>
</dbReference>
<evidence type="ECO:0000256" key="3">
    <source>
        <dbReference type="ARBA" id="ARBA00022737"/>
    </source>
</evidence>
<evidence type="ECO:0000256" key="2">
    <source>
        <dbReference type="ARBA" id="ARBA00022574"/>
    </source>
</evidence>
<dbReference type="FunCoup" id="A8Q1D8">
    <property type="interactions" value="90"/>
</dbReference>
<dbReference type="Pfam" id="PF25391">
    <property type="entry name" value="WD40_Gbeta"/>
    <property type="match status" value="1"/>
</dbReference>
<dbReference type="OMA" id="GDTNCAL"/>
<dbReference type="GeneID" id="5855080"/>
<dbReference type="InterPro" id="IPR036322">
    <property type="entry name" value="WD40_repeat_dom_sf"/>
</dbReference>
<keyword evidence="2 5" id="KW-0853">WD repeat</keyword>
<dbReference type="InterPro" id="IPR016346">
    <property type="entry name" value="G-protein_beta_1-5"/>
</dbReference>
<comment type="caution">
    <text evidence="6">The sequence shown here is derived from an EMBL/GenBank/DDBJ whole genome shotgun (WGS) entry which is preliminary data.</text>
</comment>
<dbReference type="PROSITE" id="PS50082">
    <property type="entry name" value="WD_REPEATS_2"/>
    <property type="match status" value="6"/>
</dbReference>
<dbReference type="GO" id="GO:0007165">
    <property type="term" value="P:signal transduction"/>
    <property type="evidence" value="ECO:0007669"/>
    <property type="project" value="UniProtKB-KW"/>
</dbReference>
<feature type="repeat" description="WD" evidence="5">
    <location>
        <begin position="113"/>
        <end position="155"/>
    </location>
</feature>